<feature type="transmembrane region" description="Helical" evidence="1">
    <location>
        <begin position="91"/>
        <end position="110"/>
    </location>
</feature>
<dbReference type="AlphaFoldDB" id="A0A8T0SHD7"/>
<dbReference type="Proteomes" id="UP000823388">
    <property type="component" value="Chromosome 5K"/>
</dbReference>
<keyword evidence="1" id="KW-0812">Transmembrane</keyword>
<evidence type="ECO:0000313" key="3">
    <source>
        <dbReference type="Proteomes" id="UP000823388"/>
    </source>
</evidence>
<protein>
    <submittedName>
        <fullName evidence="2">Uncharacterized protein</fullName>
    </submittedName>
</protein>
<dbReference type="InterPro" id="IPR022149">
    <property type="entry name" value="DUF3681"/>
</dbReference>
<dbReference type="EMBL" id="CM029045">
    <property type="protein sequence ID" value="KAG2595709.1"/>
    <property type="molecule type" value="Genomic_DNA"/>
</dbReference>
<keyword evidence="3" id="KW-1185">Reference proteome</keyword>
<evidence type="ECO:0000256" key="1">
    <source>
        <dbReference type="SAM" id="Phobius"/>
    </source>
</evidence>
<keyword evidence="1" id="KW-1133">Transmembrane helix</keyword>
<reference evidence="2 3" key="1">
    <citation type="submission" date="2020-05" db="EMBL/GenBank/DDBJ databases">
        <title>WGS assembly of Panicum virgatum.</title>
        <authorList>
            <person name="Lovell J.T."/>
            <person name="Jenkins J."/>
            <person name="Shu S."/>
            <person name="Juenger T.E."/>
            <person name="Schmutz J."/>
        </authorList>
    </citation>
    <scope>NUCLEOTIDE SEQUENCE [LARGE SCALE GENOMIC DNA]</scope>
    <source>
        <strain evidence="3">cv. AP13</strain>
    </source>
</reference>
<proteinExistence type="predicted"/>
<comment type="caution">
    <text evidence="2">The sequence shown here is derived from an EMBL/GenBank/DDBJ whole genome shotgun (WGS) entry which is preliminary data.</text>
</comment>
<name>A0A8T0SHD7_PANVG</name>
<keyword evidence="1" id="KW-0472">Membrane</keyword>
<feature type="transmembrane region" description="Helical" evidence="1">
    <location>
        <begin position="47"/>
        <end position="70"/>
    </location>
</feature>
<evidence type="ECO:0000313" key="2">
    <source>
        <dbReference type="EMBL" id="KAG2595709.1"/>
    </source>
</evidence>
<dbReference type="PANTHER" id="PTHR33530:SF4">
    <property type="entry name" value="OS01G0145800 PROTEIN"/>
    <property type="match status" value="1"/>
</dbReference>
<feature type="transmembrane region" description="Helical" evidence="1">
    <location>
        <begin position="122"/>
        <end position="143"/>
    </location>
</feature>
<gene>
    <name evidence="2" type="ORF">PVAP13_5KG095735</name>
</gene>
<sequence>MAPAASSTAAPQFYRAAVVGGLLGLAMATADVTMAASEPPPWLRRDAYLAAVAGAFLAGVALVAASVWAADARAAAEFQKQQQPAFDLERVHGGLLGLAMASSAITLVVSEPLPWLHDHRDAYLVALAAAFFAGVTLVAVSVVSVDAGPSSPRADDVGLVRR</sequence>
<organism evidence="2 3">
    <name type="scientific">Panicum virgatum</name>
    <name type="common">Blackwell switchgrass</name>
    <dbReference type="NCBI Taxonomy" id="38727"/>
    <lineage>
        <taxon>Eukaryota</taxon>
        <taxon>Viridiplantae</taxon>
        <taxon>Streptophyta</taxon>
        <taxon>Embryophyta</taxon>
        <taxon>Tracheophyta</taxon>
        <taxon>Spermatophyta</taxon>
        <taxon>Magnoliopsida</taxon>
        <taxon>Liliopsida</taxon>
        <taxon>Poales</taxon>
        <taxon>Poaceae</taxon>
        <taxon>PACMAD clade</taxon>
        <taxon>Panicoideae</taxon>
        <taxon>Panicodae</taxon>
        <taxon>Paniceae</taxon>
        <taxon>Panicinae</taxon>
        <taxon>Panicum</taxon>
        <taxon>Panicum sect. Hiantes</taxon>
    </lineage>
</organism>
<accession>A0A8T0SHD7</accession>
<dbReference type="PANTHER" id="PTHR33530">
    <property type="entry name" value="OS01G0147100 PROTEIN"/>
    <property type="match status" value="1"/>
</dbReference>